<protein>
    <submittedName>
        <fullName evidence="5">Integrase</fullName>
    </submittedName>
</protein>
<dbReference type="PANTHER" id="PTHR30349">
    <property type="entry name" value="PHAGE INTEGRASE-RELATED"/>
    <property type="match status" value="1"/>
</dbReference>
<evidence type="ECO:0000313" key="5">
    <source>
        <dbReference type="EMBL" id="ALK84115.1"/>
    </source>
</evidence>
<dbReference type="Pfam" id="PF00589">
    <property type="entry name" value="Phage_integrase"/>
    <property type="match status" value="1"/>
</dbReference>
<dbReference type="Proteomes" id="UP000061587">
    <property type="component" value="Chromosome"/>
</dbReference>
<dbReference type="AlphaFoldDB" id="A0A0P0L3T0"/>
<dbReference type="Gene3D" id="1.10.443.10">
    <property type="entry name" value="Intergrase catalytic core"/>
    <property type="match status" value="1"/>
</dbReference>
<dbReference type="CDD" id="cd01185">
    <property type="entry name" value="INTN1_C_like"/>
    <property type="match status" value="1"/>
</dbReference>
<dbReference type="PANTHER" id="PTHR30349:SF41">
    <property type="entry name" value="INTEGRASE_RECOMBINASE PROTEIN MJ0367-RELATED"/>
    <property type="match status" value="1"/>
</dbReference>
<dbReference type="GO" id="GO:0003677">
    <property type="term" value="F:DNA binding"/>
    <property type="evidence" value="ECO:0007669"/>
    <property type="project" value="UniProtKB-KW"/>
</dbReference>
<dbReference type="InterPro" id="IPR011010">
    <property type="entry name" value="DNA_brk_join_enz"/>
</dbReference>
<reference evidence="6" key="1">
    <citation type="submission" date="2015-10" db="EMBL/GenBank/DDBJ databases">
        <title>Extensive mobilome-driven genome diversification in gut-associated Bacteroides vulgatus mpk.</title>
        <authorList>
            <person name="Beier S."/>
            <person name="Lange A."/>
            <person name="Huson D.H."/>
            <person name="Frick J.-S."/>
            <person name="Autenrieth I.B."/>
        </authorList>
    </citation>
    <scope>NUCLEOTIDE SEQUENCE [LARGE SCALE GENOMIC DNA]</scope>
    <source>
        <strain evidence="6">mpk</strain>
    </source>
</reference>
<evidence type="ECO:0000256" key="1">
    <source>
        <dbReference type="ARBA" id="ARBA00008857"/>
    </source>
</evidence>
<dbReference type="GO" id="GO:0006310">
    <property type="term" value="P:DNA recombination"/>
    <property type="evidence" value="ECO:0007669"/>
    <property type="project" value="UniProtKB-KW"/>
</dbReference>
<dbReference type="PROSITE" id="PS51898">
    <property type="entry name" value="TYR_RECOMBINASE"/>
    <property type="match status" value="1"/>
</dbReference>
<keyword evidence="2" id="KW-0238">DNA-binding</keyword>
<dbReference type="SUPFAM" id="SSF56349">
    <property type="entry name" value="DNA breaking-rejoining enzymes"/>
    <property type="match status" value="1"/>
</dbReference>
<name>A0A0P0L3T0_PHOVU</name>
<organism evidence="5 6">
    <name type="scientific">Phocaeicola vulgatus</name>
    <name type="common">Bacteroides vulgatus</name>
    <dbReference type="NCBI Taxonomy" id="821"/>
    <lineage>
        <taxon>Bacteria</taxon>
        <taxon>Pseudomonadati</taxon>
        <taxon>Bacteroidota</taxon>
        <taxon>Bacteroidia</taxon>
        <taxon>Bacteroidales</taxon>
        <taxon>Bacteroidaceae</taxon>
        <taxon>Phocaeicola</taxon>
    </lineage>
</organism>
<keyword evidence="3" id="KW-0233">DNA recombination</keyword>
<evidence type="ECO:0000313" key="6">
    <source>
        <dbReference type="Proteomes" id="UP000061587"/>
    </source>
</evidence>
<feature type="domain" description="Tyr recombinase" evidence="4">
    <location>
        <begin position="272"/>
        <end position="463"/>
    </location>
</feature>
<evidence type="ECO:0000256" key="3">
    <source>
        <dbReference type="ARBA" id="ARBA00023172"/>
    </source>
</evidence>
<gene>
    <name evidence="5" type="ORF">BvMPK_1508</name>
</gene>
<proteinExistence type="inferred from homology"/>
<accession>A0A0P0L3T0</accession>
<dbReference type="InterPro" id="IPR050090">
    <property type="entry name" value="Tyrosine_recombinase_XerCD"/>
</dbReference>
<sequence>MGKMWGKYLYLYQNRNLTRTPMKVTFIIKKAAKRYDTESMATIYVRFRNGRQLDSVAPTQLAINPNLWDDKDECVKTKAVCNEEMRTHINEEIRHLKTYIEKVYQQEKETINKEWLKITLDKFYHPEKYFMPEQVVIKPTTGELFDEFLNKHPLSEVRKKNFRVVKRALLRYELYVRETKRGQKDFVLDVDLVTPDTLRDMWDFFQNEYQYYELYPSIYETIPEKRTPQPRSKNTLIDCFSRIRTFFLWCFDNKHTTNRPFDKFPIEECTYGTPYYITLEERDRIFNADLSATPQLAIQRDIFIFQTLIGCRVSDLYRMTKLNVVNEAIEYIPKKTKEGNPVTVRVPLNDKAKEILERHKEYKGKLLPFISEQKYNDAIKKIFKLAGVDRIVTILDPLTHNEVKRPIYEVASSHLARRTFIGNIYKKVKDPNLVSALSGHKEGSKAFRRYRDIDEEMKKDLVKLLD</sequence>
<dbReference type="GO" id="GO:0015074">
    <property type="term" value="P:DNA integration"/>
    <property type="evidence" value="ECO:0007669"/>
    <property type="project" value="InterPro"/>
</dbReference>
<dbReference type="InterPro" id="IPR013762">
    <property type="entry name" value="Integrase-like_cat_sf"/>
</dbReference>
<evidence type="ECO:0000256" key="2">
    <source>
        <dbReference type="ARBA" id="ARBA00023125"/>
    </source>
</evidence>
<comment type="similarity">
    <text evidence="1">Belongs to the 'phage' integrase family.</text>
</comment>
<evidence type="ECO:0000259" key="4">
    <source>
        <dbReference type="PROSITE" id="PS51898"/>
    </source>
</evidence>
<dbReference type="EMBL" id="CP013020">
    <property type="protein sequence ID" value="ALK84115.1"/>
    <property type="molecule type" value="Genomic_DNA"/>
</dbReference>
<dbReference type="InterPro" id="IPR002104">
    <property type="entry name" value="Integrase_catalytic"/>
</dbReference>
<reference evidence="5 6" key="2">
    <citation type="journal article" date="2016" name="Genome Biol. Evol.">
        <title>Extensive mobilome-driven genome diversification in mouse gut-associated Bacteroides vulgatus mpk.</title>
        <authorList>
            <person name="Lange A."/>
            <person name="Beier S."/>
            <person name="Steimle A."/>
            <person name="Autenrieth I.B."/>
            <person name="Huson D.H."/>
            <person name="Frick J.S."/>
        </authorList>
    </citation>
    <scope>NUCLEOTIDE SEQUENCE [LARGE SCALE GENOMIC DNA]</scope>
    <source>
        <strain evidence="6">mpk</strain>
    </source>
</reference>
<dbReference type="PATRIC" id="fig|821.40.peg.1799"/>